<organism evidence="2 3">
    <name type="scientific">Tumebacillus lipolyticus</name>
    <dbReference type="NCBI Taxonomy" id="1280370"/>
    <lineage>
        <taxon>Bacteria</taxon>
        <taxon>Bacillati</taxon>
        <taxon>Bacillota</taxon>
        <taxon>Bacilli</taxon>
        <taxon>Bacillales</taxon>
        <taxon>Alicyclobacillaceae</taxon>
        <taxon>Tumebacillus</taxon>
    </lineage>
</organism>
<evidence type="ECO:0000256" key="1">
    <source>
        <dbReference type="SAM" id="SignalP"/>
    </source>
</evidence>
<reference evidence="3" key="1">
    <citation type="journal article" date="2019" name="Int. J. Syst. Evol. Microbiol.">
        <title>The Global Catalogue of Microorganisms (GCM) 10K type strain sequencing project: providing services to taxonomists for standard genome sequencing and annotation.</title>
        <authorList>
            <consortium name="The Broad Institute Genomics Platform"/>
            <consortium name="The Broad Institute Genome Sequencing Center for Infectious Disease"/>
            <person name="Wu L."/>
            <person name="Ma J."/>
        </authorList>
    </citation>
    <scope>NUCLEOTIDE SEQUENCE [LARGE SCALE GENOMIC DNA]</scope>
    <source>
        <strain evidence="3">CGMCC 1.13574</strain>
    </source>
</reference>
<sequence length="103" mass="11044">MKKLAIGTLAVFSALAIASSASAAPVSLGTSSLTSASVESIFPHSKVVHVYVDYPLGTTVPFYYDYADSNFYVGRLSLDDTEIIGDKIQAHYSGLVRKVDRIP</sequence>
<keyword evidence="3" id="KW-1185">Reference proteome</keyword>
<gene>
    <name evidence="2" type="ORF">ACFSOY_00085</name>
</gene>
<comment type="caution">
    <text evidence="2">The sequence shown here is derived from an EMBL/GenBank/DDBJ whole genome shotgun (WGS) entry which is preliminary data.</text>
</comment>
<name>A0ABW4ZSG6_9BACL</name>
<keyword evidence="1" id="KW-0732">Signal</keyword>
<feature type="signal peptide" evidence="1">
    <location>
        <begin position="1"/>
        <end position="23"/>
    </location>
</feature>
<accession>A0ABW4ZSG6</accession>
<dbReference type="RefSeq" id="WP_386043139.1">
    <property type="nucleotide sequence ID" value="NZ_JBHUIO010000002.1"/>
</dbReference>
<protein>
    <submittedName>
        <fullName evidence="2">Uncharacterized protein</fullName>
    </submittedName>
</protein>
<dbReference type="EMBL" id="JBHUIO010000002">
    <property type="protein sequence ID" value="MFD2168429.1"/>
    <property type="molecule type" value="Genomic_DNA"/>
</dbReference>
<proteinExistence type="predicted"/>
<dbReference type="Proteomes" id="UP001597343">
    <property type="component" value="Unassembled WGS sequence"/>
</dbReference>
<evidence type="ECO:0000313" key="3">
    <source>
        <dbReference type="Proteomes" id="UP001597343"/>
    </source>
</evidence>
<feature type="chain" id="PRO_5045733322" evidence="1">
    <location>
        <begin position="24"/>
        <end position="103"/>
    </location>
</feature>
<evidence type="ECO:0000313" key="2">
    <source>
        <dbReference type="EMBL" id="MFD2168429.1"/>
    </source>
</evidence>